<name>A0A953L9P0_9BACT</name>
<gene>
    <name evidence="3" type="ORF">KUV50_06765</name>
</gene>
<dbReference type="Pfam" id="PF13568">
    <property type="entry name" value="OMP_b-brl_2"/>
    <property type="match status" value="1"/>
</dbReference>
<dbReference type="RefSeq" id="WP_222579344.1">
    <property type="nucleotide sequence ID" value="NZ_JAHVHU010000006.1"/>
</dbReference>
<evidence type="ECO:0000259" key="2">
    <source>
        <dbReference type="Pfam" id="PF13568"/>
    </source>
</evidence>
<sequence length="289" mass="32349">MQQIKYLVITALLFLSALVSSQAQNISFGFKAGLSNVSIDGPLESTSSGMELESYKANRAFILSLLLNVNLTDEFTLLTEFMYNQKGYNYSYKGPSYAILRTPDTKYTFSGNRDMSINISNTYFQIPVSLSYKLFNRIQLQGGAYGSLLVSSTGAGRVIYSELAEVIGEVEQTLNYNYRSNKPGGVAPANQQIRINNEPELIASQVNAYHDFEEKDKGLFRTFDAGLHAGLNLFINQSLFVGARYSHGLMDITRNSVDHSYQGLDQGKLRFSDDDDRYSAWEFTIGFSF</sequence>
<dbReference type="Proteomes" id="UP000753961">
    <property type="component" value="Unassembled WGS sequence"/>
</dbReference>
<dbReference type="AlphaFoldDB" id="A0A953L9P0"/>
<protein>
    <submittedName>
        <fullName evidence="3">PorT family protein</fullName>
    </submittedName>
</protein>
<comment type="caution">
    <text evidence="3">The sequence shown here is derived from an EMBL/GenBank/DDBJ whole genome shotgun (WGS) entry which is preliminary data.</text>
</comment>
<organism evidence="3 4">
    <name type="scientific">Membranihabitans marinus</name>
    <dbReference type="NCBI Taxonomy" id="1227546"/>
    <lineage>
        <taxon>Bacteria</taxon>
        <taxon>Pseudomonadati</taxon>
        <taxon>Bacteroidota</taxon>
        <taxon>Saprospiria</taxon>
        <taxon>Saprospirales</taxon>
        <taxon>Saprospiraceae</taxon>
        <taxon>Membranihabitans</taxon>
    </lineage>
</organism>
<keyword evidence="4" id="KW-1185">Reference proteome</keyword>
<evidence type="ECO:0000313" key="4">
    <source>
        <dbReference type="Proteomes" id="UP000753961"/>
    </source>
</evidence>
<dbReference type="InterPro" id="IPR025665">
    <property type="entry name" value="Beta-barrel_OMP_2"/>
</dbReference>
<proteinExistence type="predicted"/>
<feature type="chain" id="PRO_5037476475" evidence="1">
    <location>
        <begin position="26"/>
        <end position="289"/>
    </location>
</feature>
<feature type="domain" description="Outer membrane protein beta-barrel" evidence="2">
    <location>
        <begin position="22"/>
        <end position="253"/>
    </location>
</feature>
<dbReference type="EMBL" id="JAHVHU010000006">
    <property type="protein sequence ID" value="MBY5957823.1"/>
    <property type="molecule type" value="Genomic_DNA"/>
</dbReference>
<reference evidence="3" key="1">
    <citation type="submission" date="2021-06" db="EMBL/GenBank/DDBJ databases">
        <title>44 bacteria genomes isolated from Dapeng, Shenzhen.</title>
        <authorList>
            <person name="Zheng W."/>
            <person name="Yu S."/>
            <person name="Huang Y."/>
        </authorList>
    </citation>
    <scope>NUCLEOTIDE SEQUENCE</scope>
    <source>
        <strain evidence="3">DP5N28-2</strain>
    </source>
</reference>
<evidence type="ECO:0000256" key="1">
    <source>
        <dbReference type="SAM" id="SignalP"/>
    </source>
</evidence>
<evidence type="ECO:0000313" key="3">
    <source>
        <dbReference type="EMBL" id="MBY5957823.1"/>
    </source>
</evidence>
<feature type="signal peptide" evidence="1">
    <location>
        <begin position="1"/>
        <end position="25"/>
    </location>
</feature>
<accession>A0A953L9P0</accession>
<keyword evidence="1" id="KW-0732">Signal</keyword>